<dbReference type="SFLD" id="SFLDG00358">
    <property type="entry name" value="Main_(cytGST)"/>
    <property type="match status" value="1"/>
</dbReference>
<dbReference type="EMBL" id="UINC01016350">
    <property type="protein sequence ID" value="SVA68134.1"/>
    <property type="molecule type" value="Genomic_DNA"/>
</dbReference>
<evidence type="ECO:0000313" key="2">
    <source>
        <dbReference type="EMBL" id="SVA68134.1"/>
    </source>
</evidence>
<dbReference type="PROSITE" id="PS50404">
    <property type="entry name" value="GST_NTER"/>
    <property type="match status" value="1"/>
</dbReference>
<name>A0A381XTN8_9ZZZZ</name>
<dbReference type="Gene3D" id="3.40.30.10">
    <property type="entry name" value="Glutaredoxin"/>
    <property type="match status" value="1"/>
</dbReference>
<dbReference type="InterPro" id="IPR036282">
    <property type="entry name" value="Glutathione-S-Trfase_C_sf"/>
</dbReference>
<sequence>MLKIYHASMTRSLRVIWLCEELGLPIEVEPISFHPDFRFSEEWLARNPVGKVPVLEDGDFSMFESGAMVQYVLDRYGDGRLQPKPGTTRHAEYLQWNWFAESTFCRPLGEIVNHRRNFDPPFADVVAEMVHRSEQCLKAVDEALSDRDYILGEFSGADIMLGYCFILTENFTSILDKGYTSANTYWQRLKSRPAAHVLTRDFAS</sequence>
<dbReference type="SFLD" id="SFLDS00019">
    <property type="entry name" value="Glutathione_Transferase_(cytos"/>
    <property type="match status" value="1"/>
</dbReference>
<dbReference type="AlphaFoldDB" id="A0A381XTN8"/>
<dbReference type="InterPro" id="IPR036249">
    <property type="entry name" value="Thioredoxin-like_sf"/>
</dbReference>
<dbReference type="Pfam" id="PF02798">
    <property type="entry name" value="GST_N"/>
    <property type="match status" value="1"/>
</dbReference>
<dbReference type="CDD" id="cd03046">
    <property type="entry name" value="GST_N_GTT1_like"/>
    <property type="match status" value="1"/>
</dbReference>
<organism evidence="2">
    <name type="scientific">marine metagenome</name>
    <dbReference type="NCBI Taxonomy" id="408172"/>
    <lineage>
        <taxon>unclassified sequences</taxon>
        <taxon>metagenomes</taxon>
        <taxon>ecological metagenomes</taxon>
    </lineage>
</organism>
<dbReference type="InterPro" id="IPR040079">
    <property type="entry name" value="Glutathione_S-Trfase"/>
</dbReference>
<dbReference type="SFLD" id="SFLDG01150">
    <property type="entry name" value="Main.1:_Beta-like"/>
    <property type="match status" value="1"/>
</dbReference>
<dbReference type="InterPro" id="IPR004045">
    <property type="entry name" value="Glutathione_S-Trfase_N"/>
</dbReference>
<feature type="domain" description="GST N-terminal" evidence="1">
    <location>
        <begin position="1"/>
        <end position="80"/>
    </location>
</feature>
<dbReference type="PANTHER" id="PTHR44051">
    <property type="entry name" value="GLUTATHIONE S-TRANSFERASE-RELATED"/>
    <property type="match status" value="1"/>
</dbReference>
<gene>
    <name evidence="2" type="ORF">METZ01_LOCUS120988</name>
</gene>
<proteinExistence type="predicted"/>
<dbReference type="SUPFAM" id="SSF52833">
    <property type="entry name" value="Thioredoxin-like"/>
    <property type="match status" value="1"/>
</dbReference>
<evidence type="ECO:0000259" key="1">
    <source>
        <dbReference type="PROSITE" id="PS50404"/>
    </source>
</evidence>
<reference evidence="2" key="1">
    <citation type="submission" date="2018-05" db="EMBL/GenBank/DDBJ databases">
        <authorList>
            <person name="Lanie J.A."/>
            <person name="Ng W.-L."/>
            <person name="Kazmierczak K.M."/>
            <person name="Andrzejewski T.M."/>
            <person name="Davidsen T.M."/>
            <person name="Wayne K.J."/>
            <person name="Tettelin H."/>
            <person name="Glass J.I."/>
            <person name="Rusch D."/>
            <person name="Podicherti R."/>
            <person name="Tsui H.-C.T."/>
            <person name="Winkler M.E."/>
        </authorList>
    </citation>
    <scope>NUCLEOTIDE SEQUENCE</scope>
</reference>
<dbReference type="SUPFAM" id="SSF47616">
    <property type="entry name" value="GST C-terminal domain-like"/>
    <property type="match status" value="1"/>
</dbReference>
<accession>A0A381XTN8</accession>
<dbReference type="PANTHER" id="PTHR44051:SF8">
    <property type="entry name" value="GLUTATHIONE S-TRANSFERASE GSTA"/>
    <property type="match status" value="1"/>
</dbReference>
<protein>
    <recommendedName>
        <fullName evidence="1">GST N-terminal domain-containing protein</fullName>
    </recommendedName>
</protein>
<dbReference type="Gene3D" id="1.20.1050.10">
    <property type="match status" value="1"/>
</dbReference>